<dbReference type="AlphaFoldDB" id="A0A0D9ZGZ9"/>
<dbReference type="EnsemblPlants" id="OGLUM04G02160.1">
    <property type="protein sequence ID" value="OGLUM04G02160.1"/>
    <property type="gene ID" value="OGLUM04G02160"/>
</dbReference>
<dbReference type="Proteomes" id="UP000026961">
    <property type="component" value="Chromosome 4"/>
</dbReference>
<proteinExistence type="predicted"/>
<protein>
    <submittedName>
        <fullName evidence="1">Uncharacterized protein</fullName>
    </submittedName>
</protein>
<evidence type="ECO:0000313" key="1">
    <source>
        <dbReference type="EnsemblPlants" id="OGLUM04G02160.1"/>
    </source>
</evidence>
<dbReference type="Gramene" id="OGLUM04G02160.1">
    <property type="protein sequence ID" value="OGLUM04G02160.1"/>
    <property type="gene ID" value="OGLUM04G02160"/>
</dbReference>
<reference evidence="1" key="2">
    <citation type="submission" date="2018-05" db="EMBL/GenBank/DDBJ databases">
        <title>OgluRS3 (Oryza glumaepatula Reference Sequence Version 3).</title>
        <authorList>
            <person name="Zhang J."/>
            <person name="Kudrna D."/>
            <person name="Lee S."/>
            <person name="Talag J."/>
            <person name="Welchert J."/>
            <person name="Wing R.A."/>
        </authorList>
    </citation>
    <scope>NUCLEOTIDE SEQUENCE [LARGE SCALE GENOMIC DNA]</scope>
</reference>
<evidence type="ECO:0000313" key="2">
    <source>
        <dbReference type="Proteomes" id="UP000026961"/>
    </source>
</evidence>
<accession>A0A0D9ZGZ9</accession>
<name>A0A0D9ZGZ9_9ORYZ</name>
<keyword evidence="2" id="KW-1185">Reference proteome</keyword>
<dbReference type="HOGENOM" id="CLU_1404435_0_0_1"/>
<reference evidence="1" key="1">
    <citation type="submission" date="2015-04" db="UniProtKB">
        <authorList>
            <consortium name="EnsemblPlants"/>
        </authorList>
    </citation>
    <scope>IDENTIFICATION</scope>
</reference>
<organism evidence="1">
    <name type="scientific">Oryza glumipatula</name>
    <dbReference type="NCBI Taxonomy" id="40148"/>
    <lineage>
        <taxon>Eukaryota</taxon>
        <taxon>Viridiplantae</taxon>
        <taxon>Streptophyta</taxon>
        <taxon>Embryophyta</taxon>
        <taxon>Tracheophyta</taxon>
        <taxon>Spermatophyta</taxon>
        <taxon>Magnoliopsida</taxon>
        <taxon>Liliopsida</taxon>
        <taxon>Poales</taxon>
        <taxon>Poaceae</taxon>
        <taxon>BOP clade</taxon>
        <taxon>Oryzoideae</taxon>
        <taxon>Oryzeae</taxon>
        <taxon>Oryzinae</taxon>
        <taxon>Oryza</taxon>
    </lineage>
</organism>
<sequence length="194" mass="21268">MGGGGSEMSPLLVFKCRCIAAGCNRSGREISQSGSKFSSLGSRSCDRAFTSSLCSNGGSQELMSCKDCYSLLLPNTSKAITWLQLGIVSKAQLPIQQAHLPLKRLSLSLHFMFHMSESIMIVVSWKPGSTSASVTMPMSEVTIGTLKRMRLYCTMYQDEMNSLGSTKTMGELDQEYPALFQKLSHHSIQSYGRI</sequence>